<feature type="transmembrane region" description="Helical" evidence="15">
    <location>
        <begin position="173"/>
        <end position="194"/>
    </location>
</feature>
<dbReference type="SUPFAM" id="SSF52540">
    <property type="entry name" value="P-loop containing nucleoside triphosphate hydrolases"/>
    <property type="match status" value="1"/>
</dbReference>
<accession>A0A7R9E811</accession>
<dbReference type="InterPro" id="IPR036640">
    <property type="entry name" value="ABC1_TM_sf"/>
</dbReference>
<feature type="domain" description="ABC transmembrane type-1" evidence="16">
    <location>
        <begin position="906"/>
        <end position="1195"/>
    </location>
</feature>
<dbReference type="Gene3D" id="3.40.50.300">
    <property type="entry name" value="P-loop containing nucleotide triphosphate hydrolases"/>
    <property type="match status" value="2"/>
</dbReference>
<evidence type="ECO:0000256" key="3">
    <source>
        <dbReference type="ARBA" id="ARBA00004337"/>
    </source>
</evidence>
<dbReference type="GO" id="GO:0031966">
    <property type="term" value="C:mitochondrial membrane"/>
    <property type="evidence" value="ECO:0007669"/>
    <property type="project" value="UniProtKB-SubCell"/>
</dbReference>
<keyword evidence="11" id="KW-1278">Translocase</keyword>
<dbReference type="PANTHER" id="PTHR24221:SF654">
    <property type="entry name" value="ATP-BINDING CASSETTE SUB-FAMILY B MEMBER 6"/>
    <property type="match status" value="1"/>
</dbReference>
<feature type="transmembrane region" description="Helical" evidence="15">
    <location>
        <begin position="785"/>
        <end position="803"/>
    </location>
</feature>
<dbReference type="CDD" id="cd18581">
    <property type="entry name" value="ABC_6TM_ABCB6"/>
    <property type="match status" value="1"/>
</dbReference>
<dbReference type="GO" id="GO:0020037">
    <property type="term" value="F:heme binding"/>
    <property type="evidence" value="ECO:0007669"/>
    <property type="project" value="TreeGrafter"/>
</dbReference>
<dbReference type="GO" id="GO:0005886">
    <property type="term" value="C:plasma membrane"/>
    <property type="evidence" value="ECO:0007669"/>
    <property type="project" value="UniProtKB-SubCell"/>
</dbReference>
<gene>
    <name evidence="17" type="ORF">TMSB3V08_LOCUS4629</name>
</gene>
<dbReference type="Pfam" id="PF00664">
    <property type="entry name" value="ABC_membrane"/>
    <property type="match status" value="1"/>
</dbReference>
<keyword evidence="13 15" id="KW-0472">Membrane</keyword>
<dbReference type="Pfam" id="PF16185">
    <property type="entry name" value="MTABC_N"/>
    <property type="match status" value="2"/>
</dbReference>
<evidence type="ECO:0000256" key="9">
    <source>
        <dbReference type="ARBA" id="ARBA00022753"/>
    </source>
</evidence>
<evidence type="ECO:0000256" key="1">
    <source>
        <dbReference type="ARBA" id="ARBA00004146"/>
    </source>
</evidence>
<evidence type="ECO:0000256" key="12">
    <source>
        <dbReference type="ARBA" id="ARBA00022989"/>
    </source>
</evidence>
<reference evidence="17" key="1">
    <citation type="submission" date="2020-11" db="EMBL/GenBank/DDBJ databases">
        <authorList>
            <person name="Tran Van P."/>
        </authorList>
    </citation>
    <scope>NUCLEOTIDE SEQUENCE</scope>
</reference>
<sequence>MAVPPSSPNPSYVRMRTTVKHHVAGTVKRTGYSGWPVTTGIDGRHEVIDSKIACCARFTCVATLGGLSHEGLEKLEKDNCALHSSSDVVFDCCAYAHIGGGGEEGGTARLEAISFYLIWRWVNINVIHPTEIRTSISPSSAVELNTTSALANYATEAGQEAERIMITVPVMMMMMIFIANPVTTWLVTCLYGIIDTRQQSPASIPNGANLQHLLKFIRDTEVEQRRAIWNLSADYYSNRIVNRVTWDDIIRRFVPGFDEKSQDKKNTFEGCDFLDHSPSIGESEARCSSGVRRGTEAPGSGGASIFRKSSKLLVVRDKETTFNTADILLALFAGEGIGKVDLEEVNPHLRGGRVENHLGKTPSSSPDRDLNLDLPVISSQAQHDKRIARRILFVKLRETTVLHNFLTVYAYYQMEWAGVTNRLKNIMPMLLLVDEITNPSGPTLSAKSSWPQIQRSWVRSLGFQIFREALGLERGQLSLPWRAAREWMLNSLSPLNSPRIQGVALGWDCKFIAPVNLIETVLIRTGQGAYPSSLGDTPRPAILAECLLMAAPWQRPEVNEGYVEPYSPHTKRLVESTFQESLSGHLHEVPAEKLRLKVFFKLIPEARHLTSSKGPNRHARMLYCPPNITLSEFWVNNGISQCFLETVSTSVIAGILFIFGSAQLWMYKKYSTPVTRESLPRSKLYIVQLSLIGFLSFLAITRFILQATLLNNGVLYGYMTCFSINSGIASSTPHISTLDIDIKLPLNSKIMSMLYALAVFPFSILLIIVERHYLLPSIPTRGHGLLLLLFWALLLTTENLAFLNLRKEDWWFHLNTLSDKIEMALFVLRYVSCLAIFIFGLRAPGITSARDYFNLNHSVSSHHIQSDERETTSQGSTFRNAWAKIKTLAPFLWPKKDCLLQLRVMFCFFLLACGRVVNLYVPIYNKLIVNSLAETPPKFCWDLILTYVAFKFLQGGGTGGMGLLNNLRSFLWIRITQYTTREVEVELFRHLHSLSLRWHLSRKTGEVLRVMDRGTDSINNLLNYILFSIVPTIVDILIAVIYFVSSFNGWFGLIVFTTMLLYIAATIMITEWRTKFQRSMNLADNAQKARSVDSLLNFETVKYYGAEDYEVECYREAILNYQTEEWKALITLNILNTLQNIIVCGGLLAGSLLCVHMVASHQGLTVGDYVLFSSYIIQLYVPLNWFGTYYRAIQKNFVDMENMFDLLKEEKEVVDVPGAGQLVLKKGNIEVHNVSFSYIPERIVLRNISFNVPPGKTVALYGRISAPDADIVTAARNADIHDKILTFPDAYETKVGERGLKLSGGTKI</sequence>
<feature type="transmembrane region" description="Helical" evidence="15">
    <location>
        <begin position="823"/>
        <end position="841"/>
    </location>
</feature>
<dbReference type="PANTHER" id="PTHR24221">
    <property type="entry name" value="ATP-BINDING CASSETTE SUB-FAMILY B"/>
    <property type="match status" value="1"/>
</dbReference>
<dbReference type="GO" id="GO:0005774">
    <property type="term" value="C:vacuolar membrane"/>
    <property type="evidence" value="ECO:0007669"/>
    <property type="project" value="TreeGrafter"/>
</dbReference>
<dbReference type="GO" id="GO:0005524">
    <property type="term" value="F:ATP binding"/>
    <property type="evidence" value="ECO:0007669"/>
    <property type="project" value="InterPro"/>
</dbReference>
<evidence type="ECO:0000256" key="5">
    <source>
        <dbReference type="ARBA" id="ARBA00004651"/>
    </source>
</evidence>
<feature type="transmembrane region" description="Helical" evidence="15">
    <location>
        <begin position="1170"/>
        <end position="1190"/>
    </location>
</feature>
<keyword evidence="10" id="KW-0256">Endoplasmic reticulum</keyword>
<evidence type="ECO:0000256" key="4">
    <source>
        <dbReference type="ARBA" id="ARBA00004477"/>
    </source>
</evidence>
<feature type="transmembrane region" description="Helical" evidence="15">
    <location>
        <begin position="1021"/>
        <end position="1044"/>
    </location>
</feature>
<dbReference type="Gene3D" id="1.20.1560.10">
    <property type="entry name" value="ABC transporter type 1, transmembrane domain"/>
    <property type="match status" value="1"/>
</dbReference>
<feature type="transmembrane region" description="Helical" evidence="15">
    <location>
        <begin position="944"/>
        <end position="964"/>
    </location>
</feature>
<feature type="transmembrane region" description="Helical" evidence="15">
    <location>
        <begin position="904"/>
        <end position="924"/>
    </location>
</feature>
<name>A0A7R9E811_9NEOP</name>
<feature type="transmembrane region" description="Helical" evidence="15">
    <location>
        <begin position="1050"/>
        <end position="1070"/>
    </location>
</feature>
<dbReference type="InterPro" id="IPR039421">
    <property type="entry name" value="Type_1_exporter"/>
</dbReference>
<dbReference type="PROSITE" id="PS50929">
    <property type="entry name" value="ABC_TM1F"/>
    <property type="match status" value="1"/>
</dbReference>
<keyword evidence="9" id="KW-0967">Endosome</keyword>
<feature type="transmembrane region" description="Helical" evidence="15">
    <location>
        <begin position="685"/>
        <end position="705"/>
    </location>
</feature>
<dbReference type="InterPro" id="IPR027417">
    <property type="entry name" value="P-loop_NTPase"/>
</dbReference>
<dbReference type="GO" id="GO:0005789">
    <property type="term" value="C:endoplasmic reticulum membrane"/>
    <property type="evidence" value="ECO:0007669"/>
    <property type="project" value="UniProtKB-SubCell"/>
</dbReference>
<evidence type="ECO:0000256" key="10">
    <source>
        <dbReference type="ARBA" id="ARBA00022824"/>
    </source>
</evidence>
<keyword evidence="6" id="KW-0813">Transport</keyword>
<evidence type="ECO:0000256" key="15">
    <source>
        <dbReference type="SAM" id="Phobius"/>
    </source>
</evidence>
<keyword evidence="7" id="KW-1003">Cell membrane</keyword>
<evidence type="ECO:0000256" key="8">
    <source>
        <dbReference type="ARBA" id="ARBA00022692"/>
    </source>
</evidence>
<feature type="transmembrane region" description="Helical" evidence="15">
    <location>
        <begin position="1137"/>
        <end position="1158"/>
    </location>
</feature>
<evidence type="ECO:0000256" key="2">
    <source>
        <dbReference type="ARBA" id="ARBA00004225"/>
    </source>
</evidence>
<evidence type="ECO:0000256" key="11">
    <source>
        <dbReference type="ARBA" id="ARBA00022967"/>
    </source>
</evidence>
<dbReference type="GO" id="GO:0015439">
    <property type="term" value="F:ABC-type heme transporter activity"/>
    <property type="evidence" value="ECO:0007669"/>
    <property type="project" value="TreeGrafter"/>
</dbReference>
<evidence type="ECO:0000259" key="16">
    <source>
        <dbReference type="PROSITE" id="PS50929"/>
    </source>
</evidence>
<protein>
    <recommendedName>
        <fullName evidence="16">ABC transmembrane type-1 domain-containing protein</fullName>
    </recommendedName>
</protein>
<comment type="subcellular location">
    <subcellularLocation>
        <location evidence="5">Cell membrane</location>
        <topology evidence="5">Multi-pass membrane protein</topology>
    </subcellularLocation>
    <subcellularLocation>
        <location evidence="1">Early endosome membrane</location>
    </subcellularLocation>
    <subcellularLocation>
        <location evidence="4">Endoplasmic reticulum membrane</location>
        <topology evidence="4">Multi-pass membrane protein</topology>
    </subcellularLocation>
    <subcellularLocation>
        <location evidence="3">Endosome membrane</location>
        <topology evidence="3">Multi-pass membrane protein</topology>
    </subcellularLocation>
    <subcellularLocation>
        <location evidence="2">Mitochondrion membrane</location>
        <topology evidence="2">Multi-pass membrane protein</topology>
    </subcellularLocation>
</comment>
<evidence type="ECO:0000256" key="14">
    <source>
        <dbReference type="ARBA" id="ARBA00024363"/>
    </source>
</evidence>
<dbReference type="InterPro" id="IPR032410">
    <property type="entry name" value="ABCB6_N"/>
</dbReference>
<dbReference type="EMBL" id="OB793552">
    <property type="protein sequence ID" value="CAD7427800.1"/>
    <property type="molecule type" value="Genomic_DNA"/>
</dbReference>
<feature type="transmembrane region" description="Helical" evidence="15">
    <location>
        <begin position="753"/>
        <end position="773"/>
    </location>
</feature>
<proteinExistence type="inferred from homology"/>
<keyword evidence="8 15" id="KW-0812">Transmembrane</keyword>
<evidence type="ECO:0000256" key="6">
    <source>
        <dbReference type="ARBA" id="ARBA00022448"/>
    </source>
</evidence>
<comment type="similarity">
    <text evidence="14">Belongs to the ABC transporter superfamily. ABCB family. Heavy Metal importer (TC 3.A.1.210) subfamily.</text>
</comment>
<dbReference type="GO" id="GO:0031901">
    <property type="term" value="C:early endosome membrane"/>
    <property type="evidence" value="ECO:0007669"/>
    <property type="project" value="UniProtKB-SubCell"/>
</dbReference>
<keyword evidence="12 15" id="KW-1133">Transmembrane helix</keyword>
<organism evidence="17">
    <name type="scientific">Timema monikensis</name>
    <dbReference type="NCBI Taxonomy" id="170555"/>
    <lineage>
        <taxon>Eukaryota</taxon>
        <taxon>Metazoa</taxon>
        <taxon>Ecdysozoa</taxon>
        <taxon>Arthropoda</taxon>
        <taxon>Hexapoda</taxon>
        <taxon>Insecta</taxon>
        <taxon>Pterygota</taxon>
        <taxon>Neoptera</taxon>
        <taxon>Polyneoptera</taxon>
        <taxon>Phasmatodea</taxon>
        <taxon>Timematodea</taxon>
        <taxon>Timematoidea</taxon>
        <taxon>Timematidae</taxon>
        <taxon>Timema</taxon>
    </lineage>
</organism>
<feature type="transmembrane region" description="Helical" evidence="15">
    <location>
        <begin position="647"/>
        <end position="665"/>
    </location>
</feature>
<dbReference type="SUPFAM" id="SSF90123">
    <property type="entry name" value="ABC transporter transmembrane region"/>
    <property type="match status" value="1"/>
</dbReference>
<dbReference type="InterPro" id="IPR011527">
    <property type="entry name" value="ABC1_TM_dom"/>
</dbReference>
<evidence type="ECO:0000256" key="7">
    <source>
        <dbReference type="ARBA" id="ARBA00022475"/>
    </source>
</evidence>
<evidence type="ECO:0000256" key="13">
    <source>
        <dbReference type="ARBA" id="ARBA00023136"/>
    </source>
</evidence>
<evidence type="ECO:0000313" key="17">
    <source>
        <dbReference type="EMBL" id="CAD7427800.1"/>
    </source>
</evidence>
<dbReference type="FunFam" id="1.20.1560.10:FF:000022">
    <property type="entry name" value="ATP-binding cassette sub-family B member 6, mitochondrial"/>
    <property type="match status" value="1"/>
</dbReference>